<evidence type="ECO:0000313" key="1">
    <source>
        <dbReference type="EMBL" id="CAL2105194.1"/>
    </source>
</evidence>
<evidence type="ECO:0000313" key="2">
    <source>
        <dbReference type="Proteomes" id="UP001497602"/>
    </source>
</evidence>
<proteinExistence type="predicted"/>
<name>A0ABM9PHV6_9FLAO</name>
<gene>
    <name evidence="1" type="ORF">T190115A13A_130069</name>
</gene>
<dbReference type="EMBL" id="CAXJRC010000004">
    <property type="protein sequence ID" value="CAL2105194.1"/>
    <property type="molecule type" value="Genomic_DNA"/>
</dbReference>
<accession>A0ABM9PHV6</accession>
<dbReference type="Proteomes" id="UP001497602">
    <property type="component" value="Unassembled WGS sequence"/>
</dbReference>
<keyword evidence="2" id="KW-1185">Reference proteome</keyword>
<protein>
    <submittedName>
        <fullName evidence="1">Uncharacterized protein</fullName>
    </submittedName>
</protein>
<reference evidence="1 2" key="1">
    <citation type="submission" date="2024-05" db="EMBL/GenBank/DDBJ databases">
        <authorList>
            <person name="Duchaud E."/>
        </authorList>
    </citation>
    <scope>NUCLEOTIDE SEQUENCE [LARGE SCALE GENOMIC DNA]</scope>
    <source>
        <strain evidence="1">Ena-SAMPLE-TAB-13-05-2024-13:56:06:370-140305</strain>
    </source>
</reference>
<organism evidence="1 2">
    <name type="scientific">Tenacibaculum vairaonense</name>
    <dbReference type="NCBI Taxonomy" id="3137860"/>
    <lineage>
        <taxon>Bacteria</taxon>
        <taxon>Pseudomonadati</taxon>
        <taxon>Bacteroidota</taxon>
        <taxon>Flavobacteriia</taxon>
        <taxon>Flavobacteriales</taxon>
        <taxon>Flavobacteriaceae</taxon>
        <taxon>Tenacibaculum</taxon>
    </lineage>
</organism>
<comment type="caution">
    <text evidence="1">The sequence shown here is derived from an EMBL/GenBank/DDBJ whole genome shotgun (WGS) entry which is preliminary data.</text>
</comment>
<sequence length="50" mass="5835">MYSLFENNSIILPYIDIILNKKATLILRLLIIREKIKGVVHSPFLLLLIK</sequence>